<sequence>MSSKESVKVIGESSWVRGDDPFEVTSGAWAPLLPPGYPRGGVCESPIASSFGG</sequence>
<organism evidence="1">
    <name type="scientific">Sesamum latifolium</name>
    <dbReference type="NCBI Taxonomy" id="2727402"/>
    <lineage>
        <taxon>Eukaryota</taxon>
        <taxon>Viridiplantae</taxon>
        <taxon>Streptophyta</taxon>
        <taxon>Embryophyta</taxon>
        <taxon>Tracheophyta</taxon>
        <taxon>Spermatophyta</taxon>
        <taxon>Magnoliopsida</taxon>
        <taxon>eudicotyledons</taxon>
        <taxon>Gunneridae</taxon>
        <taxon>Pentapetalae</taxon>
        <taxon>asterids</taxon>
        <taxon>lamiids</taxon>
        <taxon>Lamiales</taxon>
        <taxon>Pedaliaceae</taxon>
        <taxon>Sesamum</taxon>
    </lineage>
</organism>
<evidence type="ECO:0008006" key="2">
    <source>
        <dbReference type="Google" id="ProtNLM"/>
    </source>
</evidence>
<evidence type="ECO:0000313" key="1">
    <source>
        <dbReference type="EMBL" id="KAL0453516.1"/>
    </source>
</evidence>
<comment type="caution">
    <text evidence="1">The sequence shown here is derived from an EMBL/GenBank/DDBJ whole genome shotgun (WGS) entry which is preliminary data.</text>
</comment>
<reference evidence="1" key="2">
    <citation type="journal article" date="2024" name="Plant">
        <title>Genomic evolution and insights into agronomic trait innovations of Sesamum species.</title>
        <authorList>
            <person name="Miao H."/>
            <person name="Wang L."/>
            <person name="Qu L."/>
            <person name="Liu H."/>
            <person name="Sun Y."/>
            <person name="Le M."/>
            <person name="Wang Q."/>
            <person name="Wei S."/>
            <person name="Zheng Y."/>
            <person name="Lin W."/>
            <person name="Duan Y."/>
            <person name="Cao H."/>
            <person name="Xiong S."/>
            <person name="Wang X."/>
            <person name="Wei L."/>
            <person name="Li C."/>
            <person name="Ma Q."/>
            <person name="Ju M."/>
            <person name="Zhao R."/>
            <person name="Li G."/>
            <person name="Mu C."/>
            <person name="Tian Q."/>
            <person name="Mei H."/>
            <person name="Zhang T."/>
            <person name="Gao T."/>
            <person name="Zhang H."/>
        </authorList>
    </citation>
    <scope>NUCLEOTIDE SEQUENCE</scope>
    <source>
        <strain evidence="1">KEN1</strain>
    </source>
</reference>
<proteinExistence type="predicted"/>
<reference evidence="1" key="1">
    <citation type="submission" date="2020-06" db="EMBL/GenBank/DDBJ databases">
        <authorList>
            <person name="Li T."/>
            <person name="Hu X."/>
            <person name="Zhang T."/>
            <person name="Song X."/>
            <person name="Zhang H."/>
            <person name="Dai N."/>
            <person name="Sheng W."/>
            <person name="Hou X."/>
            <person name="Wei L."/>
        </authorList>
    </citation>
    <scope>NUCLEOTIDE SEQUENCE</scope>
    <source>
        <strain evidence="1">KEN1</strain>
        <tissue evidence="1">Leaf</tissue>
    </source>
</reference>
<gene>
    <name evidence="1" type="ORF">Slati_1329700</name>
</gene>
<name>A0AAW2XIB8_9LAMI</name>
<dbReference type="EMBL" id="JACGWN010000004">
    <property type="protein sequence ID" value="KAL0453516.1"/>
    <property type="molecule type" value="Genomic_DNA"/>
</dbReference>
<dbReference type="AlphaFoldDB" id="A0AAW2XIB8"/>
<accession>A0AAW2XIB8</accession>
<protein>
    <recommendedName>
        <fullName evidence="2">Chlorophyll a-b binding protein, chloroplastic</fullName>
    </recommendedName>
</protein>